<organism evidence="2 3">
    <name type="scientific">Entomospira entomophila</name>
    <dbReference type="NCBI Taxonomy" id="2719988"/>
    <lineage>
        <taxon>Bacteria</taxon>
        <taxon>Pseudomonadati</taxon>
        <taxon>Spirochaetota</taxon>
        <taxon>Spirochaetia</taxon>
        <taxon>Spirochaetales</taxon>
        <taxon>Spirochaetaceae</taxon>
        <taxon>Entomospira</taxon>
    </lineage>
</organism>
<evidence type="ECO:0000313" key="2">
    <source>
        <dbReference type="EMBL" id="NIZ41143.1"/>
    </source>
</evidence>
<accession>A0A968KRV3</accession>
<feature type="chain" id="PRO_5037109499" description="Bacterial surface antigen (D15) domain-containing protein" evidence="1">
    <location>
        <begin position="23"/>
        <end position="520"/>
    </location>
</feature>
<dbReference type="Proteomes" id="UP000711995">
    <property type="component" value="Unassembled WGS sequence"/>
</dbReference>
<evidence type="ECO:0000313" key="3">
    <source>
        <dbReference type="Proteomes" id="UP000711995"/>
    </source>
</evidence>
<dbReference type="RefSeq" id="WP_167700716.1">
    <property type="nucleotide sequence ID" value="NZ_CP118174.1"/>
</dbReference>
<keyword evidence="1" id="KW-0732">Signal</keyword>
<evidence type="ECO:0000256" key="1">
    <source>
        <dbReference type="SAM" id="SignalP"/>
    </source>
</evidence>
<feature type="signal peptide" evidence="1">
    <location>
        <begin position="1"/>
        <end position="22"/>
    </location>
</feature>
<evidence type="ECO:0008006" key="4">
    <source>
        <dbReference type="Google" id="ProtNLM"/>
    </source>
</evidence>
<keyword evidence="3" id="KW-1185">Reference proteome</keyword>
<name>A0A968KRV3_9SPIO</name>
<dbReference type="EMBL" id="JAATLJ010000001">
    <property type="protein sequence ID" value="NIZ41143.1"/>
    <property type="molecule type" value="Genomic_DNA"/>
</dbReference>
<gene>
    <name evidence="2" type="ORF">HCT14_06465</name>
</gene>
<proteinExistence type="predicted"/>
<sequence length="520" mass="58662">MKKLSVFLLLLTVILFPVGVNAQTAVVYQVTAIDYQREGSSFFGGGTRKEHLLHFLGVKEGLEFSSEDALRIAVNGWDQRLRGSNTFIAKESFVEYSTADESGSGIVPVTVIIFAKEAINATTSPSFKFSSNDGLSIGARMRHYNFLGTMSPLMASIYYRKDENGRHIFESNIDLIYPILIKGHKYNIITGVSGGYQTNTESGFVLFRGTLGLSSSWTLSRNGVSFGGFGFSIIQAAYVLGAALKDEHLRYDDTYFLYSQLGINSNFNLANIQGKWGGSLTYSPSVSTSIAYRFDDALYEQRRGVNLDLNHSLSFGAIRTLDSHFRQGYQLRIYNNNRFNFYRLKEYGLMWNDTPSNKSGLRVDTGASFTAFIPFLDQFAINMRVGVDYKPWQREDGAFDVYEDWASRIRGARNDAMRGNLLFYWNLEFEAKVWMWRLSRLMDVHAKLFFDGGILHSALVSEKGGWQQPFAGIGAEIRIIPLGSRNLATRISLGINANRWFGWELRGSAFELFIGQEIHF</sequence>
<comment type="caution">
    <text evidence="2">The sequence shown here is derived from an EMBL/GenBank/DDBJ whole genome shotgun (WGS) entry which is preliminary data.</text>
</comment>
<dbReference type="AlphaFoldDB" id="A0A968KRV3"/>
<reference evidence="2 3" key="1">
    <citation type="submission" date="2020-03" db="EMBL/GenBank/DDBJ databases">
        <title>Spirochaetal bacteria isolated from arthropods constitute a novel genus Entomospira genus novum within the order Spirochaetales.</title>
        <authorList>
            <person name="Grana-Miraglia L."/>
            <person name="Sikutova S."/>
            <person name="Fingerle V."/>
            <person name="Sing A."/>
            <person name="Castillo-Ramirez S."/>
            <person name="Margos G."/>
            <person name="Rudolf I."/>
        </authorList>
    </citation>
    <scope>NUCLEOTIDE SEQUENCE [LARGE SCALE GENOMIC DNA]</scope>
    <source>
        <strain evidence="2 3">BR193</strain>
    </source>
</reference>
<protein>
    <recommendedName>
        <fullName evidence="4">Bacterial surface antigen (D15) domain-containing protein</fullName>
    </recommendedName>
</protein>